<evidence type="ECO:0000256" key="8">
    <source>
        <dbReference type="ARBA" id="ARBA00023012"/>
    </source>
</evidence>
<dbReference type="InterPro" id="IPR001789">
    <property type="entry name" value="Sig_transdc_resp-reg_receiver"/>
</dbReference>
<keyword evidence="13" id="KW-1133">Transmembrane helix</keyword>
<dbReference type="InterPro" id="IPR009057">
    <property type="entry name" value="Homeodomain-like_sf"/>
</dbReference>
<proteinExistence type="predicted"/>
<dbReference type="InterPro" id="IPR018060">
    <property type="entry name" value="HTH_AraC"/>
</dbReference>
<keyword evidence="3 12" id="KW-0597">Phosphoprotein</keyword>
<evidence type="ECO:0000256" key="6">
    <source>
        <dbReference type="ARBA" id="ARBA00022777"/>
    </source>
</evidence>
<dbReference type="Pfam" id="PF00512">
    <property type="entry name" value="HisKA"/>
    <property type="match status" value="1"/>
</dbReference>
<dbReference type="EC" id="2.7.13.3" evidence="2"/>
<dbReference type="EMBL" id="DVKT01000025">
    <property type="protein sequence ID" value="HIT39103.1"/>
    <property type="molecule type" value="Genomic_DNA"/>
</dbReference>
<evidence type="ECO:0000256" key="12">
    <source>
        <dbReference type="PROSITE-ProRule" id="PRU00169"/>
    </source>
</evidence>
<evidence type="ECO:0000256" key="3">
    <source>
        <dbReference type="ARBA" id="ARBA00022553"/>
    </source>
</evidence>
<dbReference type="Gene3D" id="1.10.287.130">
    <property type="match status" value="1"/>
</dbReference>
<keyword evidence="10" id="KW-0238">DNA-binding</keyword>
<dbReference type="Pfam" id="PF12833">
    <property type="entry name" value="HTH_18"/>
    <property type="match status" value="1"/>
</dbReference>
<dbReference type="InterPro" id="IPR003661">
    <property type="entry name" value="HisK_dim/P_dom"/>
</dbReference>
<evidence type="ECO:0000256" key="9">
    <source>
        <dbReference type="ARBA" id="ARBA00023015"/>
    </source>
</evidence>
<dbReference type="Proteomes" id="UP000886722">
    <property type="component" value="Unassembled WGS sequence"/>
</dbReference>
<evidence type="ECO:0000256" key="5">
    <source>
        <dbReference type="ARBA" id="ARBA00022741"/>
    </source>
</evidence>
<dbReference type="PROSITE" id="PS00041">
    <property type="entry name" value="HTH_ARAC_FAMILY_1"/>
    <property type="match status" value="1"/>
</dbReference>
<keyword evidence="5" id="KW-0547">Nucleotide-binding</keyword>
<keyword evidence="7" id="KW-0067">ATP-binding</keyword>
<dbReference type="GO" id="GO:0000155">
    <property type="term" value="F:phosphorelay sensor kinase activity"/>
    <property type="evidence" value="ECO:0007669"/>
    <property type="project" value="InterPro"/>
</dbReference>
<dbReference type="InterPro" id="IPR036097">
    <property type="entry name" value="HisK_dim/P_sf"/>
</dbReference>
<dbReference type="PROSITE" id="PS50109">
    <property type="entry name" value="HIS_KIN"/>
    <property type="match status" value="1"/>
</dbReference>
<dbReference type="SUPFAM" id="SSF55874">
    <property type="entry name" value="ATPase domain of HSP90 chaperone/DNA topoisomerase II/histidine kinase"/>
    <property type="match status" value="1"/>
</dbReference>
<comment type="catalytic activity">
    <reaction evidence="1">
        <text>ATP + protein L-histidine = ADP + protein N-phospho-L-histidine.</text>
        <dbReference type="EC" id="2.7.13.3"/>
    </reaction>
</comment>
<evidence type="ECO:0000256" key="2">
    <source>
        <dbReference type="ARBA" id="ARBA00012438"/>
    </source>
</evidence>
<name>A0A9D1KC73_9BACT</name>
<dbReference type="PANTHER" id="PTHR43547:SF2">
    <property type="entry name" value="HYBRID SIGNAL TRANSDUCTION HISTIDINE KINASE C"/>
    <property type="match status" value="1"/>
</dbReference>
<dbReference type="CDD" id="cd17574">
    <property type="entry name" value="REC_OmpR"/>
    <property type="match status" value="1"/>
</dbReference>
<evidence type="ECO:0000256" key="13">
    <source>
        <dbReference type="SAM" id="Phobius"/>
    </source>
</evidence>
<dbReference type="Gene3D" id="1.10.10.60">
    <property type="entry name" value="Homeodomain-like"/>
    <property type="match status" value="2"/>
</dbReference>
<dbReference type="GO" id="GO:0005524">
    <property type="term" value="F:ATP binding"/>
    <property type="evidence" value="ECO:0007669"/>
    <property type="project" value="UniProtKB-KW"/>
</dbReference>
<evidence type="ECO:0000256" key="1">
    <source>
        <dbReference type="ARBA" id="ARBA00000085"/>
    </source>
</evidence>
<dbReference type="InterPro" id="IPR003594">
    <property type="entry name" value="HATPase_dom"/>
</dbReference>
<dbReference type="SMART" id="SM00342">
    <property type="entry name" value="HTH_ARAC"/>
    <property type="match status" value="1"/>
</dbReference>
<reference evidence="17" key="1">
    <citation type="submission" date="2020-10" db="EMBL/GenBank/DDBJ databases">
        <authorList>
            <person name="Gilroy R."/>
        </authorList>
    </citation>
    <scope>NUCLEOTIDE SEQUENCE</scope>
    <source>
        <strain evidence="17">21143</strain>
    </source>
</reference>
<dbReference type="PRINTS" id="PR00344">
    <property type="entry name" value="BCTRLSENSOR"/>
</dbReference>
<evidence type="ECO:0000256" key="11">
    <source>
        <dbReference type="ARBA" id="ARBA00023163"/>
    </source>
</evidence>
<keyword evidence="13" id="KW-0472">Membrane</keyword>
<evidence type="ECO:0000256" key="10">
    <source>
        <dbReference type="ARBA" id="ARBA00023125"/>
    </source>
</evidence>
<keyword evidence="11" id="KW-0804">Transcription</keyword>
<gene>
    <name evidence="17" type="ORF">IAD06_03580</name>
</gene>
<dbReference type="Pfam" id="PF07495">
    <property type="entry name" value="Y_Y_Y"/>
    <property type="match status" value="1"/>
</dbReference>
<feature type="domain" description="Response regulatory" evidence="16">
    <location>
        <begin position="1170"/>
        <end position="1285"/>
    </location>
</feature>
<dbReference type="FunFam" id="3.30.565.10:FF:000037">
    <property type="entry name" value="Hybrid sensor histidine kinase/response regulator"/>
    <property type="match status" value="1"/>
</dbReference>
<feature type="modified residue" description="4-aspartylphosphate" evidence="12">
    <location>
        <position position="1218"/>
    </location>
</feature>
<dbReference type="Gene3D" id="3.30.565.10">
    <property type="entry name" value="Histidine kinase-like ATPase, C-terminal domain"/>
    <property type="match status" value="1"/>
</dbReference>
<dbReference type="InterPro" id="IPR018062">
    <property type="entry name" value="HTH_AraC-typ_CS"/>
</dbReference>
<reference evidence="17" key="2">
    <citation type="journal article" date="2021" name="PeerJ">
        <title>Extensive microbial diversity within the chicken gut microbiome revealed by metagenomics and culture.</title>
        <authorList>
            <person name="Gilroy R."/>
            <person name="Ravi A."/>
            <person name="Getino M."/>
            <person name="Pursley I."/>
            <person name="Horton D.L."/>
            <person name="Alikhan N.F."/>
            <person name="Baker D."/>
            <person name="Gharbi K."/>
            <person name="Hall N."/>
            <person name="Watson M."/>
            <person name="Adriaenssens E.M."/>
            <person name="Foster-Nyarko E."/>
            <person name="Jarju S."/>
            <person name="Secka A."/>
            <person name="Antonio M."/>
            <person name="Oren A."/>
            <person name="Chaudhuri R.R."/>
            <person name="La Ragione R."/>
            <person name="Hildebrand F."/>
            <person name="Pallen M.J."/>
        </authorList>
    </citation>
    <scope>NUCLEOTIDE SEQUENCE</scope>
    <source>
        <strain evidence="17">21143</strain>
    </source>
</reference>
<keyword evidence="4" id="KW-0808">Transferase</keyword>
<dbReference type="SUPFAM" id="SSF63829">
    <property type="entry name" value="Calcium-dependent phosphotriesterase"/>
    <property type="match status" value="2"/>
</dbReference>
<dbReference type="CDD" id="cd00082">
    <property type="entry name" value="HisKA"/>
    <property type="match status" value="1"/>
</dbReference>
<dbReference type="Pfam" id="PF00072">
    <property type="entry name" value="Response_reg"/>
    <property type="match status" value="1"/>
</dbReference>
<keyword evidence="9" id="KW-0805">Transcription regulation</keyword>
<dbReference type="SMART" id="SM00387">
    <property type="entry name" value="HATPase_c"/>
    <property type="match status" value="1"/>
</dbReference>
<dbReference type="InterPro" id="IPR005467">
    <property type="entry name" value="His_kinase_dom"/>
</dbReference>
<dbReference type="PROSITE" id="PS50110">
    <property type="entry name" value="RESPONSE_REGULATORY"/>
    <property type="match status" value="1"/>
</dbReference>
<dbReference type="FunFam" id="1.10.287.130:FF:000045">
    <property type="entry name" value="Two-component system sensor histidine kinase/response regulator"/>
    <property type="match status" value="1"/>
</dbReference>
<dbReference type="InterPro" id="IPR036890">
    <property type="entry name" value="HATPase_C_sf"/>
</dbReference>
<dbReference type="InterPro" id="IPR011123">
    <property type="entry name" value="Y_Y_Y"/>
</dbReference>
<feature type="domain" description="HTH araC/xylS-type" evidence="14">
    <location>
        <begin position="1324"/>
        <end position="1423"/>
    </location>
</feature>
<dbReference type="Gene3D" id="3.40.50.2300">
    <property type="match status" value="1"/>
</dbReference>
<evidence type="ECO:0000259" key="14">
    <source>
        <dbReference type="PROSITE" id="PS01124"/>
    </source>
</evidence>
<dbReference type="InterPro" id="IPR004358">
    <property type="entry name" value="Sig_transdc_His_kin-like_C"/>
</dbReference>
<dbReference type="Pfam" id="PF02518">
    <property type="entry name" value="HATPase_c"/>
    <property type="match status" value="1"/>
</dbReference>
<dbReference type="GO" id="GO:0003700">
    <property type="term" value="F:DNA-binding transcription factor activity"/>
    <property type="evidence" value="ECO:0007669"/>
    <property type="project" value="InterPro"/>
</dbReference>
<dbReference type="InterPro" id="IPR011006">
    <property type="entry name" value="CheY-like_superfamily"/>
</dbReference>
<evidence type="ECO:0000259" key="16">
    <source>
        <dbReference type="PROSITE" id="PS50110"/>
    </source>
</evidence>
<evidence type="ECO:0000313" key="17">
    <source>
        <dbReference type="EMBL" id="HIT39103.1"/>
    </source>
</evidence>
<evidence type="ECO:0000259" key="15">
    <source>
        <dbReference type="PROSITE" id="PS50109"/>
    </source>
</evidence>
<dbReference type="SMART" id="SM00388">
    <property type="entry name" value="HisKA"/>
    <property type="match status" value="1"/>
</dbReference>
<keyword evidence="13" id="KW-0812">Transmembrane</keyword>
<dbReference type="GO" id="GO:0043565">
    <property type="term" value="F:sequence-specific DNA binding"/>
    <property type="evidence" value="ECO:0007669"/>
    <property type="project" value="InterPro"/>
</dbReference>
<dbReference type="SMART" id="SM00448">
    <property type="entry name" value="REC"/>
    <property type="match status" value="1"/>
</dbReference>
<dbReference type="Gene3D" id="2.130.10.10">
    <property type="entry name" value="YVTN repeat-like/Quinoprotein amine dehydrogenase"/>
    <property type="match status" value="4"/>
</dbReference>
<dbReference type="SUPFAM" id="SSF47384">
    <property type="entry name" value="Homodimeric domain of signal transducing histidine kinase"/>
    <property type="match status" value="1"/>
</dbReference>
<dbReference type="Pfam" id="PF07494">
    <property type="entry name" value="Reg_prop"/>
    <property type="match status" value="2"/>
</dbReference>
<evidence type="ECO:0000313" key="18">
    <source>
        <dbReference type="Proteomes" id="UP000886722"/>
    </source>
</evidence>
<dbReference type="InterPro" id="IPR013783">
    <property type="entry name" value="Ig-like_fold"/>
</dbReference>
<dbReference type="PROSITE" id="PS01124">
    <property type="entry name" value="HTH_ARAC_FAMILY_2"/>
    <property type="match status" value="1"/>
</dbReference>
<comment type="caution">
    <text evidence="17">The sequence shown here is derived from an EMBL/GenBank/DDBJ whole genome shotgun (WGS) entry which is preliminary data.</text>
</comment>
<dbReference type="PANTHER" id="PTHR43547">
    <property type="entry name" value="TWO-COMPONENT HISTIDINE KINASE"/>
    <property type="match status" value="1"/>
</dbReference>
<evidence type="ECO:0000256" key="4">
    <source>
        <dbReference type="ARBA" id="ARBA00022679"/>
    </source>
</evidence>
<feature type="transmembrane region" description="Helical" evidence="13">
    <location>
        <begin position="874"/>
        <end position="898"/>
    </location>
</feature>
<evidence type="ECO:0000256" key="7">
    <source>
        <dbReference type="ARBA" id="ARBA00022840"/>
    </source>
</evidence>
<dbReference type="InterPro" id="IPR015943">
    <property type="entry name" value="WD40/YVTN_repeat-like_dom_sf"/>
</dbReference>
<accession>A0A9D1KC73</accession>
<protein>
    <recommendedName>
        <fullName evidence="2">histidine kinase</fullName>
        <ecNumber evidence="2">2.7.13.3</ecNumber>
    </recommendedName>
</protein>
<dbReference type="SUPFAM" id="SSF52172">
    <property type="entry name" value="CheY-like"/>
    <property type="match status" value="1"/>
</dbReference>
<dbReference type="InterPro" id="IPR011110">
    <property type="entry name" value="Reg_prop"/>
</dbReference>
<dbReference type="Gene3D" id="2.60.40.10">
    <property type="entry name" value="Immunoglobulins"/>
    <property type="match status" value="1"/>
</dbReference>
<sequence>MTLRNLFFLISFCTSIYSWGESLLSVSHYSIQEGLSQNTVQSIIQDNEGYIWLATWNGLEKFDGYRFKNYKSYPTDSIRLSYNRITHIEKGYGAHIWCQTFGGKTYLFNSHTERFENPLAEPVDFTTDESSQIYPLKTGITWIINPSGTIYRIDEKQLPDQAAVQIYEHHIPDKNDIYTIAADSWGNEWILTRRGVRLYNRPFQSQEIFKHILEIDSTVFLSTIDGRLFSYRPVNGLKEIALPVSVNRIDGLYESQDHRLCIATPKQLLFCKDDNDFSIVFPPGNETWRINKFYQSHDGVLWILDGQDKIWRIDLTENTPRLISYVQGSKKRNGFILEDAFGGIWIQPYYGLFSYYDPQDKVLKPARQTQGDQEADYHAPGLGYHIDKHRNLWLCCKSGFDQLTFSPRNYTLLRQERAGQYEILNTIRGLFIDSQKRLWCASKQGVIELYDSSDRYIGNLSRSGKIVNNPQTAFGASAYTFFEDSLHRMWIGCKEDGLFIATPEKTGNYRIRRYRHNAKDPYSLSENSIYDICSDKQGRIWIGTYGGGLNLVENPSAHPLRFIHKGNRLNSFPQEAFKVRNICTTVDGVILAATTGGLLSFDDDLGTPEDIVFHLNRSRQNQASSLSNNDVMYIYRRKNGDLYIVPYSGGISRIASENLLSDSIEFVHFNKRNGLPSDLAYAITESNDSSLWITFQNSICRYDTETETAETYDRFDRQSHLAISEVPPVTDSRNGLYVGTENGLLRLDLNRLRKSDIVPPIVFTQVHIPGGDGKEEIKIITGDTLLLQPQERNISLSFAALDYTDPKAIRYAYRIKEMNDSWNNLHDNRTVSFADLPAGKWSLEIRSTNGDGIWTDNTRVLHLIVTPTFGETPWAIFLYILAAILVALLASGIFLYIANLRRSVSIEQQVTQLKLKFFTDISHELRTPLTLIASPLEAVLQKESLAPDVRKNLIIAQHNTHRMLRLINQILDFRKIQNGKMKLFIACIDVKELSRHTFESFEHMAQKQHIDYRFSAPAQPIRCYTDADKVEKILFNLLSNAFKYTPDGKGIQVSLDRLDEGFTITVRDEGRGIAPEKIEKIFNRFETLGTPKNSLSTGIGLSLVQELVQLLHGNIQVTSSPENGSTFTVSLPGTSSVYQRDPHAEFILEDVSTPVAEEENSDNISSDEESILIVEDNAELRHFIKYILQDEYNVNTAQNGKEGLDKILSVQPGLVISDIMMPIMDGIELLDTVKRNPDISHTPFILLSAKTSVEDRIKGLEYGADDYITKPFSSSYLKARVRSLLQRRRELKDFYLTRTEEKPEKNDTKQSPDSLTRFDDAFMRQTIQEIENNIQNSNFKIEDLADTQHISRTVFYRKIKSLTGISPIDLIQEIRIRKATEYLEKGELRISEIAYRCGFSSPQYFSRVFKEKTGHSPSEYKGGKN</sequence>
<organism evidence="17 18">
    <name type="scientific">Candidatus Caccoplasma intestinavium</name>
    <dbReference type="NCBI Taxonomy" id="2840716"/>
    <lineage>
        <taxon>Bacteria</taxon>
        <taxon>Pseudomonadati</taxon>
        <taxon>Bacteroidota</taxon>
        <taxon>Bacteroidia</taxon>
        <taxon>Bacteroidales</taxon>
        <taxon>Bacteroidaceae</taxon>
        <taxon>Bacteroidaceae incertae sedis</taxon>
        <taxon>Candidatus Caccoplasma</taxon>
    </lineage>
</organism>
<dbReference type="SUPFAM" id="SSF46689">
    <property type="entry name" value="Homeodomain-like"/>
    <property type="match status" value="1"/>
</dbReference>
<keyword evidence="8" id="KW-0902">Two-component regulatory system</keyword>
<feature type="domain" description="Histidine kinase" evidence="15">
    <location>
        <begin position="920"/>
        <end position="1135"/>
    </location>
</feature>
<keyword evidence="6" id="KW-0418">Kinase</keyword>